<dbReference type="AlphaFoldDB" id="A0A2J7ZFU8"/>
<gene>
    <name evidence="2" type="ORF">TSOC_015076</name>
</gene>
<feature type="compositionally biased region" description="Low complexity" evidence="1">
    <location>
        <begin position="167"/>
        <end position="176"/>
    </location>
</feature>
<organism evidence="2 3">
    <name type="scientific">Tetrabaena socialis</name>
    <dbReference type="NCBI Taxonomy" id="47790"/>
    <lineage>
        <taxon>Eukaryota</taxon>
        <taxon>Viridiplantae</taxon>
        <taxon>Chlorophyta</taxon>
        <taxon>core chlorophytes</taxon>
        <taxon>Chlorophyceae</taxon>
        <taxon>CS clade</taxon>
        <taxon>Chlamydomonadales</taxon>
        <taxon>Tetrabaenaceae</taxon>
        <taxon>Tetrabaena</taxon>
    </lineage>
</organism>
<accession>A0A2J7ZFU8</accession>
<name>A0A2J7ZFU8_9CHLO</name>
<feature type="compositionally biased region" description="Pro residues" evidence="1">
    <location>
        <begin position="177"/>
        <end position="201"/>
    </location>
</feature>
<comment type="caution">
    <text evidence="2">The sequence shown here is derived from an EMBL/GenBank/DDBJ whole genome shotgun (WGS) entry which is preliminary data.</text>
</comment>
<feature type="non-terminal residue" evidence="2">
    <location>
        <position position="1"/>
    </location>
</feature>
<dbReference type="OrthoDB" id="536979at2759"/>
<dbReference type="EMBL" id="PGGS01003910">
    <property type="protein sequence ID" value="PNG99151.1"/>
    <property type="molecule type" value="Genomic_DNA"/>
</dbReference>
<sequence>VDSCNEHVGGGGGQPHLHGDPFGSWCLYSAANYSSTAAHPPQIGWSLDGPPIYGRYLAATAPGATSQPLDACGGHEHDTYGYHYHSQVLSVTTSSRAHPAVGAGVNYAASTPGVYQCWRGDVSKTPGGTTVFFGTNTQEYDRPCCGMTAYYAAAGITINGAGALDSSSPAAAGGSSSPPPAAGGGSSPPPVAGGGSSPPPVAGNGAGGTVRVTALEVLFITALALASCALLT</sequence>
<evidence type="ECO:0000313" key="2">
    <source>
        <dbReference type="EMBL" id="PNG99151.1"/>
    </source>
</evidence>
<keyword evidence="3" id="KW-1185">Reference proteome</keyword>
<feature type="region of interest" description="Disordered" evidence="1">
    <location>
        <begin position="167"/>
        <end position="202"/>
    </location>
</feature>
<evidence type="ECO:0008006" key="4">
    <source>
        <dbReference type="Google" id="ProtNLM"/>
    </source>
</evidence>
<evidence type="ECO:0000256" key="1">
    <source>
        <dbReference type="SAM" id="MobiDB-lite"/>
    </source>
</evidence>
<evidence type="ECO:0000313" key="3">
    <source>
        <dbReference type="Proteomes" id="UP000236333"/>
    </source>
</evidence>
<proteinExistence type="predicted"/>
<reference evidence="2 3" key="1">
    <citation type="journal article" date="2017" name="Mol. Biol. Evol.">
        <title>The 4-celled Tetrabaena socialis nuclear genome reveals the essential components for genetic control of cell number at the origin of multicellularity in the volvocine lineage.</title>
        <authorList>
            <person name="Featherston J."/>
            <person name="Arakaki Y."/>
            <person name="Hanschen E.R."/>
            <person name="Ferris P.J."/>
            <person name="Michod R.E."/>
            <person name="Olson B.J.S.C."/>
            <person name="Nozaki H."/>
            <person name="Durand P.M."/>
        </authorList>
    </citation>
    <scope>NUCLEOTIDE SEQUENCE [LARGE SCALE GENOMIC DNA]</scope>
    <source>
        <strain evidence="2 3">NIES-571</strain>
    </source>
</reference>
<protein>
    <recommendedName>
        <fullName evidence="4">YHYH domain-containing protein</fullName>
    </recommendedName>
</protein>
<dbReference type="Proteomes" id="UP000236333">
    <property type="component" value="Unassembled WGS sequence"/>
</dbReference>